<dbReference type="EMBL" id="SWCI01000002">
    <property type="protein sequence ID" value="TKB50408.1"/>
    <property type="molecule type" value="Genomic_DNA"/>
</dbReference>
<dbReference type="Proteomes" id="UP000305674">
    <property type="component" value="Unassembled WGS sequence"/>
</dbReference>
<proteinExistence type="predicted"/>
<feature type="transmembrane region" description="Helical" evidence="1">
    <location>
        <begin position="386"/>
        <end position="408"/>
    </location>
</feature>
<feature type="transmembrane region" description="Helical" evidence="1">
    <location>
        <begin position="235"/>
        <end position="254"/>
    </location>
</feature>
<dbReference type="RefSeq" id="WP_136851752.1">
    <property type="nucleotide sequence ID" value="NZ_SWCI01000002.1"/>
</dbReference>
<reference evidence="3 4" key="1">
    <citation type="submission" date="2019-04" db="EMBL/GenBank/DDBJ databases">
        <authorList>
            <person name="Hwang J.C."/>
        </authorList>
    </citation>
    <scope>NUCLEOTIDE SEQUENCE [LARGE SCALE GENOMIC DNA]</scope>
    <source>
        <strain evidence="3 4">IMCC35001</strain>
    </source>
</reference>
<keyword evidence="1" id="KW-1133">Transmembrane helix</keyword>
<comment type="caution">
    <text evidence="3">The sequence shown here is derived from an EMBL/GenBank/DDBJ whole genome shotgun (WGS) entry which is preliminary data.</text>
</comment>
<dbReference type="InterPro" id="IPR052549">
    <property type="entry name" value="SpmB"/>
</dbReference>
<dbReference type="InterPro" id="IPR011415">
    <property type="entry name" value="SpmA_SpmB"/>
</dbReference>
<sequence>MLNRLWLALFFLGAAGGLWQWLVDGNQQVLPAMIASLFEMARLSVEIVIGLLGVLALWLGLMRIGEQTGLIQALSRGLTPLFSRLMPEVPAGHPALGSVTLNLAANALGLDNAATPMGLKAMQDLQSLNPTPSVASNAQILFLVLNTSSVTLLPVTVFMYRAQQGAAHPTDVFIPILLATCASTLAGLLAVSLVQRINLLNRVVLLWGAALVAGLLALLAYLMSLSAEALQQFSTQSSALVLFAVVMLFLGLAWYRGVNAYDAFIAGAGEGVKLVVTLLPYLLAMLLAIGWLRGSGALEALLALIRSLCAWLQLDDRFVDALPTALMKPLSGSGARAMMVETMNHYGADSFAGRLAAMFQGSTETTFYVLAVYFGSVGIRNGRHAVACGLTADVAGILTAIAVAYLFYG</sequence>
<dbReference type="GO" id="GO:0005886">
    <property type="term" value="C:plasma membrane"/>
    <property type="evidence" value="ECO:0007669"/>
    <property type="project" value="TreeGrafter"/>
</dbReference>
<dbReference type="PANTHER" id="PTHR35793:SF2">
    <property type="entry name" value="INNER MEMBRANE PROTEIN YJIG"/>
    <property type="match status" value="1"/>
</dbReference>
<dbReference type="InterPro" id="IPR011642">
    <property type="entry name" value="Gate_dom"/>
</dbReference>
<dbReference type="OrthoDB" id="9805623at2"/>
<accession>A0A4U1BGE9</accession>
<gene>
    <name evidence="3" type="ORF">FCL40_04435</name>
</gene>
<feature type="transmembrane region" description="Helical" evidence="1">
    <location>
        <begin position="274"/>
        <end position="292"/>
    </location>
</feature>
<evidence type="ECO:0000313" key="4">
    <source>
        <dbReference type="Proteomes" id="UP000305674"/>
    </source>
</evidence>
<feature type="transmembrane region" description="Helical" evidence="1">
    <location>
        <begin position="140"/>
        <end position="160"/>
    </location>
</feature>
<dbReference type="Pfam" id="PF07670">
    <property type="entry name" value="Gate"/>
    <property type="match status" value="2"/>
</dbReference>
<feature type="domain" description="Nucleoside transporter/FeoB GTPase Gate" evidence="2">
    <location>
        <begin position="49"/>
        <end position="159"/>
    </location>
</feature>
<evidence type="ECO:0000313" key="3">
    <source>
        <dbReference type="EMBL" id="TKB50408.1"/>
    </source>
</evidence>
<feature type="transmembrane region" description="Helical" evidence="1">
    <location>
        <begin position="41"/>
        <end position="61"/>
    </location>
</feature>
<dbReference type="PANTHER" id="PTHR35793">
    <property type="entry name" value="INNER MEMBRANE PROTEIN YJIG"/>
    <property type="match status" value="1"/>
</dbReference>
<feature type="domain" description="Nucleoside transporter/FeoB GTPase Gate" evidence="2">
    <location>
        <begin position="276"/>
        <end position="379"/>
    </location>
</feature>
<feature type="transmembrane region" description="Helical" evidence="1">
    <location>
        <begin position="351"/>
        <end position="374"/>
    </location>
</feature>
<feature type="transmembrane region" description="Helical" evidence="1">
    <location>
        <begin position="172"/>
        <end position="191"/>
    </location>
</feature>
<name>A0A4U1BGE9_9GAMM</name>
<keyword evidence="1" id="KW-0812">Transmembrane</keyword>
<keyword evidence="1" id="KW-0472">Membrane</keyword>
<feature type="transmembrane region" description="Helical" evidence="1">
    <location>
        <begin position="203"/>
        <end position="223"/>
    </location>
</feature>
<dbReference type="AlphaFoldDB" id="A0A4U1BGE9"/>
<evidence type="ECO:0000259" key="2">
    <source>
        <dbReference type="Pfam" id="PF07670"/>
    </source>
</evidence>
<protein>
    <recommendedName>
        <fullName evidence="2">Nucleoside transporter/FeoB GTPase Gate domain-containing protein</fullName>
    </recommendedName>
</protein>
<evidence type="ECO:0000256" key="1">
    <source>
        <dbReference type="SAM" id="Phobius"/>
    </source>
</evidence>
<organism evidence="3 4">
    <name type="scientific">Ferrimonas sediminicola</name>
    <dbReference type="NCBI Taxonomy" id="2569538"/>
    <lineage>
        <taxon>Bacteria</taxon>
        <taxon>Pseudomonadati</taxon>
        <taxon>Pseudomonadota</taxon>
        <taxon>Gammaproteobacteria</taxon>
        <taxon>Alteromonadales</taxon>
        <taxon>Ferrimonadaceae</taxon>
        <taxon>Ferrimonas</taxon>
    </lineage>
</organism>
<keyword evidence="4" id="KW-1185">Reference proteome</keyword>
<dbReference type="PIRSF" id="PIRSF036542">
    <property type="entry name" value="SpmA_SpmB"/>
    <property type="match status" value="1"/>
</dbReference>